<dbReference type="Proteomes" id="UP001139485">
    <property type="component" value="Unassembled WGS sequence"/>
</dbReference>
<accession>A0A9X2IFF5</accession>
<evidence type="ECO:0000256" key="1">
    <source>
        <dbReference type="SAM" id="MobiDB-lite"/>
    </source>
</evidence>
<feature type="region of interest" description="Disordered" evidence="1">
    <location>
        <begin position="49"/>
        <end position="78"/>
    </location>
</feature>
<organism evidence="2 3">
    <name type="scientific">Nocardioides bruguierae</name>
    <dbReference type="NCBI Taxonomy" id="2945102"/>
    <lineage>
        <taxon>Bacteria</taxon>
        <taxon>Bacillati</taxon>
        <taxon>Actinomycetota</taxon>
        <taxon>Actinomycetes</taxon>
        <taxon>Propionibacteriales</taxon>
        <taxon>Nocardioidaceae</taxon>
        <taxon>Nocardioides</taxon>
    </lineage>
</organism>
<dbReference type="RefSeq" id="WP_250828126.1">
    <property type="nucleotide sequence ID" value="NZ_JAMOIL010000023.1"/>
</dbReference>
<keyword evidence="3" id="KW-1185">Reference proteome</keyword>
<sequence length="78" mass="8315">MIAVNWSDEDGLHEGYVLPEFGDDVRGRGRGIWSGSVPADHVIVGVDDDEDAREPGAPPPGALHEPPGSRGRWLASDV</sequence>
<dbReference type="AlphaFoldDB" id="A0A9X2IFF5"/>
<name>A0A9X2IFF5_9ACTN</name>
<comment type="caution">
    <text evidence="2">The sequence shown here is derived from an EMBL/GenBank/DDBJ whole genome shotgun (WGS) entry which is preliminary data.</text>
</comment>
<evidence type="ECO:0000313" key="3">
    <source>
        <dbReference type="Proteomes" id="UP001139485"/>
    </source>
</evidence>
<evidence type="ECO:0000313" key="2">
    <source>
        <dbReference type="EMBL" id="MCM0621786.1"/>
    </source>
</evidence>
<protein>
    <submittedName>
        <fullName evidence="2">Uncharacterized protein</fullName>
    </submittedName>
</protein>
<gene>
    <name evidence="2" type="ORF">M8330_15965</name>
</gene>
<proteinExistence type="predicted"/>
<reference evidence="2" key="1">
    <citation type="submission" date="2022-05" db="EMBL/GenBank/DDBJ databases">
        <authorList>
            <person name="Tuo L."/>
        </authorList>
    </citation>
    <scope>NUCLEOTIDE SEQUENCE</scope>
    <source>
        <strain evidence="2">BSK12Z-4</strain>
    </source>
</reference>
<dbReference type="EMBL" id="JAMOIL010000023">
    <property type="protein sequence ID" value="MCM0621786.1"/>
    <property type="molecule type" value="Genomic_DNA"/>
</dbReference>